<evidence type="ECO:0000259" key="3">
    <source>
        <dbReference type="Pfam" id="PF04355"/>
    </source>
</evidence>
<dbReference type="Proteomes" id="UP000199382">
    <property type="component" value="Unassembled WGS sequence"/>
</dbReference>
<keyword evidence="1" id="KW-0732">Signal</keyword>
<evidence type="ECO:0000313" key="4">
    <source>
        <dbReference type="EMBL" id="SDI55413.1"/>
    </source>
</evidence>
<dbReference type="GO" id="GO:0019867">
    <property type="term" value="C:outer membrane"/>
    <property type="evidence" value="ECO:0007669"/>
    <property type="project" value="InterPro"/>
</dbReference>
<gene>
    <name evidence="4" type="ORF">SAMN04488026_100456</name>
</gene>
<organism evidence="4 5">
    <name type="scientific">Aliiruegeria lutimaris</name>
    <dbReference type="NCBI Taxonomy" id="571298"/>
    <lineage>
        <taxon>Bacteria</taxon>
        <taxon>Pseudomonadati</taxon>
        <taxon>Pseudomonadota</taxon>
        <taxon>Alphaproteobacteria</taxon>
        <taxon>Rhodobacterales</taxon>
        <taxon>Roseobacteraceae</taxon>
        <taxon>Aliiruegeria</taxon>
    </lineage>
</organism>
<feature type="domain" description="Outer membrane protein assembly factor BamE" evidence="3">
    <location>
        <begin position="36"/>
        <end position="111"/>
    </location>
</feature>
<keyword evidence="5" id="KW-1185">Reference proteome</keyword>
<dbReference type="EMBL" id="FNEK01000004">
    <property type="protein sequence ID" value="SDI55413.1"/>
    <property type="molecule type" value="Genomic_DNA"/>
</dbReference>
<protein>
    <submittedName>
        <fullName evidence="4">Beta-barrel assembly machine subunit BamE</fullName>
    </submittedName>
</protein>
<evidence type="ECO:0000313" key="5">
    <source>
        <dbReference type="Proteomes" id="UP000199382"/>
    </source>
</evidence>
<evidence type="ECO:0000256" key="1">
    <source>
        <dbReference type="ARBA" id="ARBA00022729"/>
    </source>
</evidence>
<dbReference type="AlphaFoldDB" id="A0A1G8LIC9"/>
<dbReference type="STRING" id="571298.SAMN04488026_100456"/>
<dbReference type="InterPro" id="IPR037873">
    <property type="entry name" value="BamE-like"/>
</dbReference>
<dbReference type="OrthoDB" id="7203955at2"/>
<evidence type="ECO:0000256" key="2">
    <source>
        <dbReference type="ARBA" id="ARBA00023136"/>
    </source>
</evidence>
<keyword evidence="2" id="KW-0472">Membrane</keyword>
<dbReference type="Gene3D" id="3.30.1450.10">
    <property type="match status" value="1"/>
</dbReference>
<name>A0A1G8LIC9_9RHOB</name>
<accession>A0A1G8LIC9</accession>
<dbReference type="InterPro" id="IPR007450">
    <property type="entry name" value="BamE_dom"/>
</dbReference>
<dbReference type="Pfam" id="PF04355">
    <property type="entry name" value="BamE"/>
    <property type="match status" value="1"/>
</dbReference>
<sequence length="155" mass="16823">MGRQGQGKSGRFMRALCVGLGLLAISACEPLYDYHGYVPSDDQLAEIIVGKDTRESVTQLIGSPGSSGVLKDSGYYYMSMRKSSYLYRAPEVIEREVVAISFDDKGVVTNIERFGLQDGNVVALSRRVTASNIEGLSFLQQLFGNIGSLDIGSNI</sequence>
<reference evidence="4 5" key="1">
    <citation type="submission" date="2016-10" db="EMBL/GenBank/DDBJ databases">
        <authorList>
            <person name="de Groot N.N."/>
        </authorList>
    </citation>
    <scope>NUCLEOTIDE SEQUENCE [LARGE SCALE GENOMIC DNA]</scope>
    <source>
        <strain evidence="4 5">DSM 25294</strain>
    </source>
</reference>
<dbReference type="PROSITE" id="PS51257">
    <property type="entry name" value="PROKAR_LIPOPROTEIN"/>
    <property type="match status" value="1"/>
</dbReference>
<proteinExistence type="predicted"/>